<dbReference type="EMBL" id="JANBUJ010000011">
    <property type="protein sequence ID" value="KAJ2775557.1"/>
    <property type="molecule type" value="Genomic_DNA"/>
</dbReference>
<keyword evidence="2" id="KW-1185">Reference proteome</keyword>
<accession>A0ACC1K8S3</accession>
<name>A0ACC1K8S3_9FUNG</name>
<proteinExistence type="predicted"/>
<reference evidence="1" key="1">
    <citation type="submission" date="2022-07" db="EMBL/GenBank/DDBJ databases">
        <title>Phylogenomic reconstructions and comparative analyses of Kickxellomycotina fungi.</title>
        <authorList>
            <person name="Reynolds N.K."/>
            <person name="Stajich J.E."/>
            <person name="Barry K."/>
            <person name="Grigoriev I.V."/>
            <person name="Crous P."/>
            <person name="Smith M.E."/>
        </authorList>
    </citation>
    <scope>NUCLEOTIDE SEQUENCE</scope>
    <source>
        <strain evidence="1">CBS 109366</strain>
    </source>
</reference>
<sequence>MIRALGRLVAAAGGIPAGTWGTGAGAAAGQQQQQQRGKSTKREQRGRKEQLERLQKSRHKMRVDALKGTGRSGGGRTQLLEARVRRARDQKEKFASAREFALRGSGSREEQSLAEARIQLQRSRQLKARGTPGIGFTPARFRLMPIDNESGTDLTALSCESPAGRKTMTARELRDQVELAMFDSLGLRADVVAAATELLEAQAQARAGSGEAAGVRPTVIQALGIPEILGRTRVGAARHAGQSVGPNVFLAAETGSGKTLAYALPIVSQLKQEEEQLRGQAAAGLRRERRPRVVVVVPSRELVAQVTATFKSIGHRAKIRTVGVHLGLSRRGLREKVEQGPIDVLVATPGAVVRYMLKDRLLSPADVRRLVVDEADSMLDSFSFGDQITAVLDMAKRSSETQRRPLQTVFVSATLPKLIREQIIRRCPDVVHVTTPLLHRAPPRLAQTFVDVSKDFQGHKLNALWAVMRTAAADKHVIIFCNNKANANMVFRQLYRRGIPSLLLTGGDQPPKDTAPAPSGGKPSVAAATPAVGAEAAAPSNDPWESATWFPGQDEAAEVSEESEVLEEPEAREEHEPADEAEDAAGEAPADRATRFDDLQAPIPRFNRGEVLRAFLGSDPVPRHLLPPVAPANAGGDGAAQADGGRKILVCTDLASRGLDTTCVTHVVLFDFPTTAIDYLHRTGRTARAGARGKVSALVTKRDRRLAEQIRLAIRQGGTVS</sequence>
<comment type="caution">
    <text evidence="1">The sequence shown here is derived from an EMBL/GenBank/DDBJ whole genome shotgun (WGS) entry which is preliminary data.</text>
</comment>
<dbReference type="Proteomes" id="UP001140234">
    <property type="component" value="Unassembled WGS sequence"/>
</dbReference>
<evidence type="ECO:0000313" key="2">
    <source>
        <dbReference type="Proteomes" id="UP001140234"/>
    </source>
</evidence>
<gene>
    <name evidence="1" type="ORF">IWQ57_000368</name>
</gene>
<evidence type="ECO:0000313" key="1">
    <source>
        <dbReference type="EMBL" id="KAJ2775557.1"/>
    </source>
</evidence>
<organism evidence="1 2">
    <name type="scientific">Coemansia nantahalensis</name>
    <dbReference type="NCBI Taxonomy" id="2789366"/>
    <lineage>
        <taxon>Eukaryota</taxon>
        <taxon>Fungi</taxon>
        <taxon>Fungi incertae sedis</taxon>
        <taxon>Zoopagomycota</taxon>
        <taxon>Kickxellomycotina</taxon>
        <taxon>Kickxellomycetes</taxon>
        <taxon>Kickxellales</taxon>
        <taxon>Kickxellaceae</taxon>
        <taxon>Coemansia</taxon>
    </lineage>
</organism>
<protein>
    <submittedName>
        <fullName evidence="1">Uncharacterized protein</fullName>
    </submittedName>
</protein>